<accession>A0A238YKD7</accession>
<sequence length="84" mass="9450">MTAYYLYFDLKQDHAYDALLLELDRAGAQQLSDAIWSLNIPVPSAKKINEYFAQYIGPSDELVVVSAAEYATSITTSALYRRPL</sequence>
<dbReference type="OrthoDB" id="2656750at2"/>
<protein>
    <submittedName>
        <fullName evidence="1">Uncharacterized protein</fullName>
    </submittedName>
</protein>
<dbReference type="Proteomes" id="UP000198305">
    <property type="component" value="Unassembled WGS sequence"/>
</dbReference>
<dbReference type="AlphaFoldDB" id="A0A238YKD7"/>
<dbReference type="EMBL" id="FZOA01000002">
    <property type="protein sequence ID" value="SNR71635.1"/>
    <property type="molecule type" value="Genomic_DNA"/>
</dbReference>
<gene>
    <name evidence="1" type="ORF">SAMN05192560_0684</name>
</gene>
<evidence type="ECO:0000313" key="1">
    <source>
        <dbReference type="EMBL" id="SNR71635.1"/>
    </source>
</evidence>
<organism evidence="1 2">
    <name type="scientific">Methylobacillus rhizosphaerae</name>
    <dbReference type="NCBI Taxonomy" id="551994"/>
    <lineage>
        <taxon>Bacteria</taxon>
        <taxon>Pseudomonadati</taxon>
        <taxon>Pseudomonadota</taxon>
        <taxon>Betaproteobacteria</taxon>
        <taxon>Nitrosomonadales</taxon>
        <taxon>Methylophilaceae</taxon>
        <taxon>Methylobacillus</taxon>
    </lineage>
</organism>
<evidence type="ECO:0000313" key="2">
    <source>
        <dbReference type="Proteomes" id="UP000198305"/>
    </source>
</evidence>
<proteinExistence type="predicted"/>
<name>A0A238YKD7_9PROT</name>
<dbReference type="RefSeq" id="WP_089374821.1">
    <property type="nucleotide sequence ID" value="NZ_FZOA01000002.1"/>
</dbReference>
<reference evidence="2" key="1">
    <citation type="submission" date="2017-06" db="EMBL/GenBank/DDBJ databases">
        <authorList>
            <person name="Varghese N."/>
            <person name="Submissions S."/>
        </authorList>
    </citation>
    <scope>NUCLEOTIDE SEQUENCE [LARGE SCALE GENOMIC DNA]</scope>
    <source>
        <strain evidence="2">Ca-68</strain>
    </source>
</reference>
<keyword evidence="2" id="KW-1185">Reference proteome</keyword>